<comment type="caution">
    <text evidence="10">The sequence shown here is derived from an EMBL/GenBank/DDBJ whole genome shotgun (WGS) entry which is preliminary data.</text>
</comment>
<comment type="similarity">
    <text evidence="3 7">Belongs to the flagella basal body rod proteins family.</text>
</comment>
<organism evidence="10 11">
    <name type="scientific">Marivibrio halodurans</name>
    <dbReference type="NCBI Taxonomy" id="2039722"/>
    <lineage>
        <taxon>Bacteria</taxon>
        <taxon>Pseudomonadati</taxon>
        <taxon>Pseudomonadota</taxon>
        <taxon>Alphaproteobacteria</taxon>
        <taxon>Rhodospirillales</taxon>
        <taxon>Rhodospirillaceae</taxon>
        <taxon>Marivibrio</taxon>
    </lineage>
</organism>
<gene>
    <name evidence="7 10" type="primary">flgK</name>
    <name evidence="10" type="ORF">KAJ83_08140</name>
</gene>
<dbReference type="Proteomes" id="UP000672602">
    <property type="component" value="Unassembled WGS sequence"/>
</dbReference>
<feature type="domain" description="Flagellar basal-body/hook protein C-terminal" evidence="8">
    <location>
        <begin position="547"/>
        <end position="583"/>
    </location>
</feature>
<evidence type="ECO:0000256" key="6">
    <source>
        <dbReference type="ARBA" id="ARBA00023143"/>
    </source>
</evidence>
<keyword evidence="5 7" id="KW-0964">Secreted</keyword>
<proteinExistence type="inferred from homology"/>
<dbReference type="Pfam" id="PF22638">
    <property type="entry name" value="FlgK_D1"/>
    <property type="match status" value="1"/>
</dbReference>
<evidence type="ECO:0000313" key="11">
    <source>
        <dbReference type="Proteomes" id="UP000672602"/>
    </source>
</evidence>
<feature type="domain" description="Flagellar hook-associated protein FlgK helical" evidence="9">
    <location>
        <begin position="86"/>
        <end position="307"/>
    </location>
</feature>
<evidence type="ECO:0000256" key="7">
    <source>
        <dbReference type="RuleBase" id="RU362065"/>
    </source>
</evidence>
<dbReference type="InterPro" id="IPR010930">
    <property type="entry name" value="Flg_bb/hook_C_dom"/>
</dbReference>
<evidence type="ECO:0000256" key="4">
    <source>
        <dbReference type="ARBA" id="ARBA00016244"/>
    </source>
</evidence>
<evidence type="ECO:0000256" key="2">
    <source>
        <dbReference type="ARBA" id="ARBA00004613"/>
    </source>
</evidence>
<evidence type="ECO:0000259" key="9">
    <source>
        <dbReference type="Pfam" id="PF22638"/>
    </source>
</evidence>
<dbReference type="InterPro" id="IPR053927">
    <property type="entry name" value="FlgK_helical"/>
</dbReference>
<protein>
    <recommendedName>
        <fullName evidence="4 7">Flagellar hook-associated protein 1</fullName>
        <shortName evidence="7">HAP1</shortName>
    </recommendedName>
</protein>
<dbReference type="EMBL" id="JAGMWN010000003">
    <property type="protein sequence ID" value="MBP5856975.1"/>
    <property type="molecule type" value="Genomic_DNA"/>
</dbReference>
<dbReference type="PANTHER" id="PTHR30033">
    <property type="entry name" value="FLAGELLAR HOOK-ASSOCIATED PROTEIN 1"/>
    <property type="match status" value="1"/>
</dbReference>
<dbReference type="PANTHER" id="PTHR30033:SF2">
    <property type="entry name" value="FLAGELLAR HOOK PROTEIN"/>
    <property type="match status" value="1"/>
</dbReference>
<keyword evidence="11" id="KW-1185">Reference proteome</keyword>
<accession>A0A8J7RZ33</accession>
<sequence>MSLFNALSTAVTSINALNTAVRTVSENVANANNPDYNRREENFESLQYGGVRIGDIRRITNTGLQRDLFSQTADAQANGVRNRLYEQIEQLTGTISNNTPLSDTFERFRTAWKAFEAAPESNAAADEVILAGESILNEIERLSDGLDLIENQVLVDIDNRVNDLNTALAEVDRLNNAIVREKSNGRPTSQLENLRDKQLETVSGLIDVRTFEREDGSISVYTSSGLDLTDRNASTFTWNEASRTLTKSGSPSSDLITGGQLPDGELKALIDFVRTDQAAQDSTRSGVGALEKMRNHLDELSYSLVDDATRATQSTATMASDDLLIGDLGLTAGDSFTIDVGGGAVTVPSGGGPLGAGIDAADTVQDLVDELNTIPNVRARLTAHGRLEISTVNGTDLTLADTGNTPLQSLGLIGASPTTVPERDPPTFATAYNNTTTEAGEAANFFEVAAGTTPDSATRTNIRVNDTLTAGTETLKKLSGTDAVGALNAQTRSMGGSALNLSREDYTGLAAGILTDFTKRAENANSRAEESEVLRADMKQALRDEVGVNIDEEMARLTVLQNSYAASARVIESVNQMLQQLEQAAR</sequence>
<dbReference type="RefSeq" id="WP_210681549.1">
    <property type="nucleotide sequence ID" value="NZ_JAGMWN010000003.1"/>
</dbReference>
<dbReference type="NCBIfam" id="TIGR02492">
    <property type="entry name" value="flgK_ends"/>
    <property type="match status" value="1"/>
</dbReference>
<evidence type="ECO:0000256" key="5">
    <source>
        <dbReference type="ARBA" id="ARBA00022525"/>
    </source>
</evidence>
<evidence type="ECO:0000259" key="8">
    <source>
        <dbReference type="Pfam" id="PF06429"/>
    </source>
</evidence>
<dbReference type="InterPro" id="IPR002371">
    <property type="entry name" value="FlgK"/>
</dbReference>
<evidence type="ECO:0000256" key="3">
    <source>
        <dbReference type="ARBA" id="ARBA00009677"/>
    </source>
</evidence>
<dbReference type="SUPFAM" id="SSF64518">
    <property type="entry name" value="Phase 1 flagellin"/>
    <property type="match status" value="1"/>
</dbReference>
<comment type="subcellular location">
    <subcellularLocation>
        <location evidence="1 7">Bacterial flagellum</location>
    </subcellularLocation>
    <subcellularLocation>
        <location evidence="2 7">Secreted</location>
    </subcellularLocation>
</comment>
<dbReference type="GO" id="GO:0009424">
    <property type="term" value="C:bacterial-type flagellum hook"/>
    <property type="evidence" value="ECO:0007669"/>
    <property type="project" value="UniProtKB-UniRule"/>
</dbReference>
<name>A0A8J7RZ33_9PROT</name>
<dbReference type="GO" id="GO:0005576">
    <property type="term" value="C:extracellular region"/>
    <property type="evidence" value="ECO:0007669"/>
    <property type="project" value="UniProtKB-SubCell"/>
</dbReference>
<reference evidence="10" key="1">
    <citation type="submission" date="2021-04" db="EMBL/GenBank/DDBJ databases">
        <authorList>
            <person name="Zhang D.-C."/>
        </authorList>
    </citation>
    <scope>NUCLEOTIDE SEQUENCE</scope>
    <source>
        <strain evidence="10">CGMCC 1.15697</strain>
    </source>
</reference>
<keyword evidence="10" id="KW-0282">Flagellum</keyword>
<evidence type="ECO:0000313" key="10">
    <source>
        <dbReference type="EMBL" id="MBP5856975.1"/>
    </source>
</evidence>
<keyword evidence="6 7" id="KW-0975">Bacterial flagellum</keyword>
<dbReference type="Pfam" id="PF06429">
    <property type="entry name" value="Flg_bbr_C"/>
    <property type="match status" value="1"/>
</dbReference>
<dbReference type="AlphaFoldDB" id="A0A8J7RZ33"/>
<dbReference type="PRINTS" id="PR01005">
    <property type="entry name" value="FLGHOOKAP1"/>
</dbReference>
<evidence type="ECO:0000256" key="1">
    <source>
        <dbReference type="ARBA" id="ARBA00004365"/>
    </source>
</evidence>
<keyword evidence="10" id="KW-0969">Cilium</keyword>
<dbReference type="GO" id="GO:0005198">
    <property type="term" value="F:structural molecule activity"/>
    <property type="evidence" value="ECO:0007669"/>
    <property type="project" value="UniProtKB-UniRule"/>
</dbReference>
<keyword evidence="10" id="KW-0966">Cell projection</keyword>
<dbReference type="GO" id="GO:0044780">
    <property type="term" value="P:bacterial-type flagellum assembly"/>
    <property type="evidence" value="ECO:0007669"/>
    <property type="project" value="InterPro"/>
</dbReference>